<keyword evidence="2" id="KW-0677">Repeat</keyword>
<feature type="region of interest" description="Disordered" evidence="3">
    <location>
        <begin position="386"/>
        <end position="414"/>
    </location>
</feature>
<comment type="caution">
    <text evidence="6">The sequence shown here is derived from an EMBL/GenBank/DDBJ whole genome shotgun (WGS) entry which is preliminary data.</text>
</comment>
<name>A0A6G0WNG7_9STRA</name>
<feature type="domain" description="Beta/gamma crystallin 'Greek key'" evidence="5">
    <location>
        <begin position="215"/>
        <end position="293"/>
    </location>
</feature>
<dbReference type="Gene3D" id="2.80.10.50">
    <property type="match status" value="1"/>
</dbReference>
<gene>
    <name evidence="6" type="ORF">Ae201684_013446</name>
</gene>
<dbReference type="SUPFAM" id="SSF49695">
    <property type="entry name" value="gamma-Crystallin-like"/>
    <property type="match status" value="3"/>
</dbReference>
<dbReference type="AlphaFoldDB" id="A0A6G0WNG7"/>
<dbReference type="Proteomes" id="UP000481153">
    <property type="component" value="Unassembled WGS sequence"/>
</dbReference>
<proteinExistence type="inferred from homology"/>
<evidence type="ECO:0000256" key="1">
    <source>
        <dbReference type="ARBA" id="ARBA00009646"/>
    </source>
</evidence>
<feature type="chain" id="PRO_5026209492" description="Beta/gamma crystallin 'Greek key' domain-containing protein" evidence="4">
    <location>
        <begin position="21"/>
        <end position="590"/>
    </location>
</feature>
<dbReference type="SMART" id="SM00247">
    <property type="entry name" value="XTALbg"/>
    <property type="match status" value="1"/>
</dbReference>
<accession>A0A6G0WNG7</accession>
<protein>
    <recommendedName>
        <fullName evidence="5">Beta/gamma crystallin 'Greek key' domain-containing protein</fullName>
    </recommendedName>
</protein>
<evidence type="ECO:0000313" key="7">
    <source>
        <dbReference type="Proteomes" id="UP000481153"/>
    </source>
</evidence>
<organism evidence="6 7">
    <name type="scientific">Aphanomyces euteiches</name>
    <dbReference type="NCBI Taxonomy" id="100861"/>
    <lineage>
        <taxon>Eukaryota</taxon>
        <taxon>Sar</taxon>
        <taxon>Stramenopiles</taxon>
        <taxon>Oomycota</taxon>
        <taxon>Saprolegniomycetes</taxon>
        <taxon>Saprolegniales</taxon>
        <taxon>Verrucalvaceae</taxon>
        <taxon>Aphanomyces</taxon>
    </lineage>
</organism>
<dbReference type="InterPro" id="IPR001064">
    <property type="entry name" value="Beta/gamma_crystallin"/>
</dbReference>
<sequence>MLFASVRIAVTAVLVYGLNADSCQFKDGDAVTLLSDNGNYLARCSGCVPRGSYGDSAFVHVSGSATAPGYAKWKVYNTGNGKLAFQGSTGKYLARCNNCSPTGAYPDEAFVHVSNWADGPYAQWTCEDIGDGKIALKSDTGKYLARCNNCLSGAPYSDAAFIHATTWVNQTWAQWKVTNLAPRLTTTKVPTSAAVSTTTTASTSTPTPTTTQSPVVTLWADDFRGSSKTFGPGSYNLDGDLLNSVSSLQVAPGYQVLLFDQLNQQGNIILYGQDVPWPQIGSWNDRAQSIRIFQFNVVLTVWRDGYQGVFRNFNLGGFNMTGDFLNSISSLKLSPGYMVTLYDQPNLQGDSITYKSDVSYSSIGTWNDRAQSILVDRIPTTWTPYTYTPTTTPTTTAAPTTTLEPTTTPAPTTTPFVPPVVTLWTADFNGASQGFGPGAYNLKGELLNTVSSLNISSGYQITLFDQNNQRGNNITYGVDVPWQQIGGWNDRAKSILVAPSSVVLTVWKDDYQGAVQSFGVGDYNLEGDLFNTLSSLKLAANYQVTLYDRPNQAGKSKLFTTDVPWPSIGTVWNDKAQSITVERLHRRCDF</sequence>
<feature type="signal peptide" evidence="4">
    <location>
        <begin position="1"/>
        <end position="20"/>
    </location>
</feature>
<comment type="similarity">
    <text evidence="1">Belongs to the beta/gamma-crystallin family.</text>
</comment>
<dbReference type="EMBL" id="VJMJ01000172">
    <property type="protein sequence ID" value="KAF0728877.1"/>
    <property type="molecule type" value="Genomic_DNA"/>
</dbReference>
<evidence type="ECO:0000259" key="5">
    <source>
        <dbReference type="SMART" id="SM00247"/>
    </source>
</evidence>
<dbReference type="CDD" id="cd00257">
    <property type="entry name" value="beta-trefoil_FSCN-like"/>
    <property type="match status" value="1"/>
</dbReference>
<keyword evidence="7" id="KW-1185">Reference proteome</keyword>
<evidence type="ECO:0000256" key="4">
    <source>
        <dbReference type="SAM" id="SignalP"/>
    </source>
</evidence>
<evidence type="ECO:0000313" key="6">
    <source>
        <dbReference type="EMBL" id="KAF0728877.1"/>
    </source>
</evidence>
<dbReference type="Gene3D" id="2.60.20.10">
    <property type="entry name" value="Crystallins"/>
    <property type="match status" value="4"/>
</dbReference>
<dbReference type="SUPFAM" id="SSF50405">
    <property type="entry name" value="Actin-crosslinking proteins"/>
    <property type="match status" value="1"/>
</dbReference>
<reference evidence="6 7" key="1">
    <citation type="submission" date="2019-07" db="EMBL/GenBank/DDBJ databases">
        <title>Genomics analysis of Aphanomyces spp. identifies a new class of oomycete effector associated with host adaptation.</title>
        <authorList>
            <person name="Gaulin E."/>
        </authorList>
    </citation>
    <scope>NUCLEOTIDE SEQUENCE [LARGE SCALE GENOMIC DNA]</scope>
    <source>
        <strain evidence="6 7">ATCC 201684</strain>
    </source>
</reference>
<evidence type="ECO:0000256" key="3">
    <source>
        <dbReference type="SAM" id="MobiDB-lite"/>
    </source>
</evidence>
<dbReference type="InterPro" id="IPR008999">
    <property type="entry name" value="Actin-crosslinking"/>
</dbReference>
<keyword evidence="4" id="KW-0732">Signal</keyword>
<evidence type="ECO:0000256" key="2">
    <source>
        <dbReference type="ARBA" id="ARBA00022737"/>
    </source>
</evidence>
<dbReference type="InterPro" id="IPR011024">
    <property type="entry name" value="G_crystallin-like"/>
</dbReference>
<dbReference type="VEuPathDB" id="FungiDB:AeMF1_010763"/>